<comment type="similarity">
    <text evidence="1">Belongs to the sigma-70 factor family. ECF subfamily.</text>
</comment>
<name>A0ABT4SUY5_9ACTN</name>
<dbReference type="InterPro" id="IPR032710">
    <property type="entry name" value="NTF2-like_dom_sf"/>
</dbReference>
<sequence>MTRVDDFEAYRPVLIGLAYRLLGSMWDAEDVVQDAWLRWSATDREDVREPRAFLITVVSRLALDQLRSARVKREAYTGPWLPEPVADGDAGPMDTAELRDTVSFATLHMMERLSPPERAVFVLREAFELPYDQIREIIGVSVANARQLHHRATRRLAEGRDRFRPSPEEHAELFNRFIAAAAEGELEALAELLHDDVVFYGDGGGKVRSALRPVVGRDKVVRFLAGLWTRYPYGRAAIGSANGQPVLWSLLGDHMQLLAVDMRDGRVRTMYGVLNPDKLTRVRPPM</sequence>
<keyword evidence="10" id="KW-1185">Reference proteome</keyword>
<dbReference type="InterPro" id="IPR013249">
    <property type="entry name" value="RNA_pol_sigma70_r4_t2"/>
</dbReference>
<evidence type="ECO:0000313" key="9">
    <source>
        <dbReference type="EMBL" id="MDA0640979.1"/>
    </source>
</evidence>
<feature type="domain" description="RNA polymerase sigma factor 70 region 4 type 2" evidence="7">
    <location>
        <begin position="107"/>
        <end position="156"/>
    </location>
</feature>
<evidence type="ECO:0000259" key="8">
    <source>
        <dbReference type="Pfam" id="PF12680"/>
    </source>
</evidence>
<dbReference type="RefSeq" id="WP_271276018.1">
    <property type="nucleotide sequence ID" value="NZ_BAABFD010000025.1"/>
</dbReference>
<dbReference type="Gene3D" id="1.10.10.10">
    <property type="entry name" value="Winged helix-like DNA-binding domain superfamily/Winged helix DNA-binding domain"/>
    <property type="match status" value="1"/>
</dbReference>
<evidence type="ECO:0000313" key="10">
    <source>
        <dbReference type="Proteomes" id="UP001212498"/>
    </source>
</evidence>
<dbReference type="Pfam" id="PF12680">
    <property type="entry name" value="SnoaL_2"/>
    <property type="match status" value="1"/>
</dbReference>
<dbReference type="PANTHER" id="PTHR30173:SF36">
    <property type="entry name" value="ECF RNA POLYMERASE SIGMA FACTOR SIGJ"/>
    <property type="match status" value="1"/>
</dbReference>
<dbReference type="Proteomes" id="UP001212498">
    <property type="component" value="Unassembled WGS sequence"/>
</dbReference>
<evidence type="ECO:0000256" key="3">
    <source>
        <dbReference type="ARBA" id="ARBA00023015"/>
    </source>
</evidence>
<dbReference type="InterPro" id="IPR014284">
    <property type="entry name" value="RNA_pol_sigma-70_dom"/>
</dbReference>
<dbReference type="Gene3D" id="3.10.450.50">
    <property type="match status" value="1"/>
</dbReference>
<dbReference type="NCBIfam" id="NF007214">
    <property type="entry name" value="PRK09636.1"/>
    <property type="match status" value="1"/>
</dbReference>
<dbReference type="InterPro" id="IPR052704">
    <property type="entry name" value="ECF_Sigma-70_Domain"/>
</dbReference>
<comment type="subunit">
    <text evidence="2">Interacts transiently with the RNA polymerase catalytic core formed by RpoA, RpoB, RpoC and RpoZ (2 alpha, 1 beta, 1 beta' and 1 omega subunit) to form the RNA polymerase holoenzyme that can initiate transcription.</text>
</comment>
<dbReference type="PANTHER" id="PTHR30173">
    <property type="entry name" value="SIGMA 19 FACTOR"/>
    <property type="match status" value="1"/>
</dbReference>
<keyword evidence="5" id="KW-0804">Transcription</keyword>
<dbReference type="NCBIfam" id="TIGR02937">
    <property type="entry name" value="sigma70-ECF"/>
    <property type="match status" value="1"/>
</dbReference>
<dbReference type="InterPro" id="IPR014303">
    <property type="entry name" value="RNA_pol_sigma-70_ECF"/>
</dbReference>
<dbReference type="SUPFAM" id="SSF88659">
    <property type="entry name" value="Sigma3 and sigma4 domains of RNA polymerase sigma factors"/>
    <property type="match status" value="1"/>
</dbReference>
<dbReference type="InterPro" id="IPR036388">
    <property type="entry name" value="WH-like_DNA-bd_sf"/>
</dbReference>
<feature type="domain" description="SnoaL-like" evidence="8">
    <location>
        <begin position="175"/>
        <end position="238"/>
    </location>
</feature>
<keyword evidence="3" id="KW-0805">Transcription regulation</keyword>
<evidence type="ECO:0000256" key="4">
    <source>
        <dbReference type="ARBA" id="ARBA00023082"/>
    </source>
</evidence>
<dbReference type="CDD" id="cd06171">
    <property type="entry name" value="Sigma70_r4"/>
    <property type="match status" value="1"/>
</dbReference>
<dbReference type="Gene3D" id="1.10.1740.10">
    <property type="match status" value="1"/>
</dbReference>
<dbReference type="InterPro" id="IPR007627">
    <property type="entry name" value="RNA_pol_sigma70_r2"/>
</dbReference>
<dbReference type="SUPFAM" id="SSF54427">
    <property type="entry name" value="NTF2-like"/>
    <property type="match status" value="1"/>
</dbReference>
<dbReference type="Pfam" id="PF04542">
    <property type="entry name" value="Sigma70_r2"/>
    <property type="match status" value="1"/>
</dbReference>
<dbReference type="NCBIfam" id="TIGR02957">
    <property type="entry name" value="SigX4"/>
    <property type="match status" value="1"/>
</dbReference>
<dbReference type="SUPFAM" id="SSF88946">
    <property type="entry name" value="Sigma2 domain of RNA polymerase sigma factors"/>
    <property type="match status" value="1"/>
</dbReference>
<dbReference type="EMBL" id="JAPNUD010000019">
    <property type="protein sequence ID" value="MDA0640979.1"/>
    <property type="molecule type" value="Genomic_DNA"/>
</dbReference>
<dbReference type="Pfam" id="PF08281">
    <property type="entry name" value="Sigma70_r4_2"/>
    <property type="match status" value="1"/>
</dbReference>
<evidence type="ECO:0000256" key="2">
    <source>
        <dbReference type="ARBA" id="ARBA00011344"/>
    </source>
</evidence>
<evidence type="ECO:0000256" key="1">
    <source>
        <dbReference type="ARBA" id="ARBA00010641"/>
    </source>
</evidence>
<evidence type="ECO:0000259" key="6">
    <source>
        <dbReference type="Pfam" id="PF04542"/>
    </source>
</evidence>
<evidence type="ECO:0000256" key="5">
    <source>
        <dbReference type="ARBA" id="ARBA00023163"/>
    </source>
</evidence>
<feature type="domain" description="RNA polymerase sigma-70 region 2" evidence="6">
    <location>
        <begin position="7"/>
        <end position="70"/>
    </location>
</feature>
<dbReference type="InterPro" id="IPR013324">
    <property type="entry name" value="RNA_pol_sigma_r3/r4-like"/>
</dbReference>
<dbReference type="InterPro" id="IPR013325">
    <property type="entry name" value="RNA_pol_sigma_r2"/>
</dbReference>
<reference evidence="9 10" key="1">
    <citation type="submission" date="2022-11" db="EMBL/GenBank/DDBJ databases">
        <title>Nonomuraea corallina sp. nov., a new species of the genus Nonomuraea isolated from sea side sediment in Thai sea.</title>
        <authorList>
            <person name="Ngamcharungchit C."/>
            <person name="Matsumoto A."/>
            <person name="Suriyachadkun C."/>
            <person name="Panbangred W."/>
            <person name="Inahashi Y."/>
            <person name="Intra B."/>
        </authorList>
    </citation>
    <scope>NUCLEOTIDE SEQUENCE [LARGE SCALE GENOMIC DNA]</scope>
    <source>
        <strain evidence="9 10">DSM 43553</strain>
    </source>
</reference>
<accession>A0ABT4SUY5</accession>
<dbReference type="InterPro" id="IPR037401">
    <property type="entry name" value="SnoaL-like"/>
</dbReference>
<organism evidence="9 10">
    <name type="scientific">Nonomuraea ferruginea</name>
    <dbReference type="NCBI Taxonomy" id="46174"/>
    <lineage>
        <taxon>Bacteria</taxon>
        <taxon>Bacillati</taxon>
        <taxon>Actinomycetota</taxon>
        <taxon>Actinomycetes</taxon>
        <taxon>Streptosporangiales</taxon>
        <taxon>Streptosporangiaceae</taxon>
        <taxon>Nonomuraea</taxon>
    </lineage>
</organism>
<keyword evidence="4" id="KW-0731">Sigma factor</keyword>
<evidence type="ECO:0000259" key="7">
    <source>
        <dbReference type="Pfam" id="PF08281"/>
    </source>
</evidence>
<comment type="caution">
    <text evidence="9">The sequence shown here is derived from an EMBL/GenBank/DDBJ whole genome shotgun (WGS) entry which is preliminary data.</text>
</comment>
<protein>
    <submittedName>
        <fullName evidence="9">RNA polymerase sigma-70 factor</fullName>
    </submittedName>
</protein>
<gene>
    <name evidence="9" type="ORF">OUY24_10155</name>
</gene>
<proteinExistence type="inferred from homology"/>